<comment type="subcellular location">
    <subcellularLocation>
        <location evidence="1">Membrane</location>
        <topology evidence="1">Single-pass membrane protein</topology>
    </subcellularLocation>
</comment>
<dbReference type="KEGG" id="cuv:CUREI_10410"/>
<dbReference type="GO" id="GO:0016020">
    <property type="term" value="C:membrane"/>
    <property type="evidence" value="ECO:0007669"/>
    <property type="project" value="UniProtKB-SubCell"/>
</dbReference>
<sequence length="490" mass="55135">MGLWWPYMSVSSMFSGRSVDFERVVPIGWHAHEEGVAALLDSFRRVPDGQRVRLAKTTSNLFRSRDDGSAGLDVEGLRGVIAVDPVTKTADVQGMCTYEDLVDATLPYGLAPLVVPQLKTITLGGAVSGMGVESTSFRNGLPHESVLEMDVLVGTGDIVTCSREDNVALFRAFPNSYGSLGYAVRLTIELEEVEPLIELQHVRYDDLTAFQDALADAAATGEWGGRALHGLDAVAFSPAEQYIVCAFQVGEAPGTSDYTRDAVYYRSLQHPSGVLHDFLTIRDYIWRWDTDWFWCSRAFGTQNPKVRTLWPRELRRSAFYWKLVGLDKKYDLEYRFLKKPKGLPRTERVVQDIEVRDTQVAVFLDWFFKASDIEPVWLCPIRLRDGVDTLAGVGLDEEAPWPLYPLEPATTWVNVGFWSGVPEVEPGAFNKVIERKVSALGGHKSLYSEAFYDRAEFERLYGGDLPERMKAQYDPDRRFPGLYEKTVENA</sequence>
<dbReference type="SUPFAM" id="SSF56176">
    <property type="entry name" value="FAD-binding/transporter-associated domain-like"/>
    <property type="match status" value="1"/>
</dbReference>
<evidence type="ECO:0000313" key="10">
    <source>
        <dbReference type="EMBL" id="AIL97630.1"/>
    </source>
</evidence>
<dbReference type="PANTHER" id="PTHR10801">
    <property type="entry name" value="24-DEHYDROCHOLESTEROL REDUCTASE"/>
    <property type="match status" value="1"/>
</dbReference>
<keyword evidence="11" id="KW-1185">Reference proteome</keyword>
<evidence type="ECO:0000256" key="3">
    <source>
        <dbReference type="ARBA" id="ARBA00022630"/>
    </source>
</evidence>
<evidence type="ECO:0000256" key="4">
    <source>
        <dbReference type="ARBA" id="ARBA00022692"/>
    </source>
</evidence>
<protein>
    <recommendedName>
        <fullName evidence="2">Delta(24)-sterol reductase</fullName>
        <ecNumber evidence="2">1.3.1.72</ecNumber>
    </recommendedName>
</protein>
<proteinExistence type="predicted"/>
<feature type="domain" description="FAD-binding PCMH-type" evidence="9">
    <location>
        <begin position="16"/>
        <end position="193"/>
    </location>
</feature>
<keyword evidence="4" id="KW-0812">Transmembrane</keyword>
<dbReference type="Pfam" id="PF01565">
    <property type="entry name" value="FAD_binding_4"/>
    <property type="match status" value="1"/>
</dbReference>
<evidence type="ECO:0000256" key="8">
    <source>
        <dbReference type="ARBA" id="ARBA00023136"/>
    </source>
</evidence>
<dbReference type="STRING" id="401472.CUREI_10410"/>
<keyword evidence="5" id="KW-0274">FAD</keyword>
<dbReference type="Gene3D" id="3.30.465.10">
    <property type="match status" value="1"/>
</dbReference>
<evidence type="ECO:0000259" key="9">
    <source>
        <dbReference type="PROSITE" id="PS51387"/>
    </source>
</evidence>
<dbReference type="InterPro" id="IPR036318">
    <property type="entry name" value="FAD-bd_PCMH-like_sf"/>
</dbReference>
<name>A0A077HMS6_9CORY</name>
<dbReference type="PROSITE" id="PS51387">
    <property type="entry name" value="FAD_PCMH"/>
    <property type="match status" value="1"/>
</dbReference>
<evidence type="ECO:0000256" key="7">
    <source>
        <dbReference type="ARBA" id="ARBA00023002"/>
    </source>
</evidence>
<keyword evidence="6" id="KW-1133">Transmembrane helix</keyword>
<keyword evidence="3" id="KW-0285">Flavoprotein</keyword>
<keyword evidence="7" id="KW-0560">Oxidoreductase</keyword>
<gene>
    <name evidence="10" type="ORF">CUREI_10410</name>
</gene>
<dbReference type="InterPro" id="IPR016164">
    <property type="entry name" value="FAD-linked_Oxase-like_C"/>
</dbReference>
<dbReference type="SUPFAM" id="SSF55103">
    <property type="entry name" value="FAD-linked oxidases, C-terminal domain"/>
    <property type="match status" value="1"/>
</dbReference>
<reference evidence="10 11" key="1">
    <citation type="submission" date="2014-08" db="EMBL/GenBank/DDBJ databases">
        <title>Complete genome sequence of Corynebacterium ureicelerivorans DSM 45051, a lipophilic and urea-splitting isolate from a blood culture of a septicaemia patient.</title>
        <authorList>
            <person name="Tippelt A."/>
            <person name="Albersmeier A."/>
            <person name="Brinkrolf K."/>
            <person name="Ruckert C."/>
            <person name="Tauch A."/>
        </authorList>
    </citation>
    <scope>NUCLEOTIDE SEQUENCE [LARGE SCALE GENOMIC DNA]</scope>
    <source>
        <strain evidence="10 11">IMMIB RIV-2301</strain>
    </source>
</reference>
<dbReference type="GO" id="GO:0071949">
    <property type="term" value="F:FAD binding"/>
    <property type="evidence" value="ECO:0007669"/>
    <property type="project" value="InterPro"/>
</dbReference>
<dbReference type="InterPro" id="IPR006094">
    <property type="entry name" value="Oxid_FAD_bind_N"/>
</dbReference>
<evidence type="ECO:0000256" key="2">
    <source>
        <dbReference type="ARBA" id="ARBA00012405"/>
    </source>
</evidence>
<dbReference type="InterPro" id="IPR016169">
    <property type="entry name" value="FAD-bd_PCMH_sub2"/>
</dbReference>
<dbReference type="Proteomes" id="UP000028939">
    <property type="component" value="Chromosome"/>
</dbReference>
<dbReference type="AlphaFoldDB" id="A0A077HMS6"/>
<dbReference type="PANTHER" id="PTHR10801:SF0">
    <property type="entry name" value="DELTA(24)-STEROL REDUCTASE"/>
    <property type="match status" value="1"/>
</dbReference>
<dbReference type="HOGENOM" id="CLU_048432_0_0_11"/>
<evidence type="ECO:0000313" key="11">
    <source>
        <dbReference type="Proteomes" id="UP000028939"/>
    </source>
</evidence>
<dbReference type="InterPro" id="IPR016166">
    <property type="entry name" value="FAD-bd_PCMH"/>
</dbReference>
<dbReference type="EMBL" id="CP009215">
    <property type="protein sequence ID" value="AIL97630.1"/>
    <property type="molecule type" value="Genomic_DNA"/>
</dbReference>
<accession>A0A077HMS6</accession>
<keyword evidence="8" id="KW-0472">Membrane</keyword>
<evidence type="ECO:0000256" key="6">
    <source>
        <dbReference type="ARBA" id="ARBA00022989"/>
    </source>
</evidence>
<organism evidence="10 11">
    <name type="scientific">Corynebacterium ureicelerivorans</name>
    <dbReference type="NCBI Taxonomy" id="401472"/>
    <lineage>
        <taxon>Bacteria</taxon>
        <taxon>Bacillati</taxon>
        <taxon>Actinomycetota</taxon>
        <taxon>Actinomycetes</taxon>
        <taxon>Mycobacteriales</taxon>
        <taxon>Corynebacteriaceae</taxon>
        <taxon>Corynebacterium</taxon>
    </lineage>
</organism>
<dbReference type="EC" id="1.3.1.72" evidence="2"/>
<dbReference type="InterPro" id="IPR040165">
    <property type="entry name" value="Diminuto-like"/>
</dbReference>
<evidence type="ECO:0000256" key="5">
    <source>
        <dbReference type="ARBA" id="ARBA00022827"/>
    </source>
</evidence>
<dbReference type="GO" id="GO:0050614">
    <property type="term" value="F:Delta24-sterol reductase activity"/>
    <property type="evidence" value="ECO:0007669"/>
    <property type="project" value="UniProtKB-EC"/>
</dbReference>
<evidence type="ECO:0000256" key="1">
    <source>
        <dbReference type="ARBA" id="ARBA00004167"/>
    </source>
</evidence>